<comment type="caution">
    <text evidence="1">The sequence shown here is derived from an EMBL/GenBank/DDBJ whole genome shotgun (WGS) entry which is preliminary data.</text>
</comment>
<organism evidence="1 2">
    <name type="scientific">Scutellospora calospora</name>
    <dbReference type="NCBI Taxonomy" id="85575"/>
    <lineage>
        <taxon>Eukaryota</taxon>
        <taxon>Fungi</taxon>
        <taxon>Fungi incertae sedis</taxon>
        <taxon>Mucoromycota</taxon>
        <taxon>Glomeromycotina</taxon>
        <taxon>Glomeromycetes</taxon>
        <taxon>Diversisporales</taxon>
        <taxon>Gigasporaceae</taxon>
        <taxon>Scutellospora</taxon>
    </lineage>
</organism>
<accession>A0ACA9LEU0</accession>
<sequence length="277" mass="32095">EYSELNFLHTYKNNSSIDLQTTPTFSEPTFDHLDTSHLKLHIEQSTLLELSDSSENSSDNNVNSYDSHRYLFNLYVNDSFDTFEEARKKLDRYLIEHKFAIRKGRMRTRKDGTHCNFSMGNKAITICCSLLNDDSIHNYPIDDNIKSNAPKYYRLSNKMLNKVELYYQYHIQPIEPVIGDMDSELKGIFWQSNEQVQLLTRFGDLFTCLKKGNPEYEPGVIFSDFDPAITAAIAKTFTTTYYYLCQKKELLKADNASSQDQENIIQVINLKVIPVKG</sequence>
<evidence type="ECO:0000313" key="1">
    <source>
        <dbReference type="EMBL" id="CAG8526704.1"/>
    </source>
</evidence>
<gene>
    <name evidence="1" type="ORF">SCALOS_LOCUS4288</name>
</gene>
<dbReference type="EMBL" id="CAJVPM010005674">
    <property type="protein sequence ID" value="CAG8526704.1"/>
    <property type="molecule type" value="Genomic_DNA"/>
</dbReference>
<proteinExistence type="predicted"/>
<evidence type="ECO:0000313" key="2">
    <source>
        <dbReference type="Proteomes" id="UP000789860"/>
    </source>
</evidence>
<name>A0ACA9LEU0_9GLOM</name>
<keyword evidence="2" id="KW-1185">Reference proteome</keyword>
<feature type="non-terminal residue" evidence="1">
    <location>
        <position position="1"/>
    </location>
</feature>
<protein>
    <submittedName>
        <fullName evidence="1">8003_t:CDS:1</fullName>
    </submittedName>
</protein>
<dbReference type="Proteomes" id="UP000789860">
    <property type="component" value="Unassembled WGS sequence"/>
</dbReference>
<reference evidence="1" key="1">
    <citation type="submission" date="2021-06" db="EMBL/GenBank/DDBJ databases">
        <authorList>
            <person name="Kallberg Y."/>
            <person name="Tangrot J."/>
            <person name="Rosling A."/>
        </authorList>
    </citation>
    <scope>NUCLEOTIDE SEQUENCE</scope>
    <source>
        <strain evidence="1">AU212A</strain>
    </source>
</reference>